<feature type="domain" description="Cyclodeaminase/cyclohydrolase" evidence="1">
    <location>
        <begin position="1"/>
        <end position="70"/>
    </location>
</feature>
<keyword evidence="3" id="KW-1185">Reference proteome</keyword>
<accession>A0ABS7CJG3</accession>
<proteinExistence type="predicted"/>
<organism evidence="2 3">
    <name type="scientific">Paenibacillus sepulcri</name>
    <dbReference type="NCBI Taxonomy" id="359917"/>
    <lineage>
        <taxon>Bacteria</taxon>
        <taxon>Bacillati</taxon>
        <taxon>Bacillota</taxon>
        <taxon>Bacilli</taxon>
        <taxon>Bacillales</taxon>
        <taxon>Paenibacillaceae</taxon>
        <taxon>Paenibacillus</taxon>
    </lineage>
</organism>
<feature type="non-terminal residue" evidence="2">
    <location>
        <position position="1"/>
    </location>
</feature>
<dbReference type="Proteomes" id="UP001519887">
    <property type="component" value="Unassembled WGS sequence"/>
</dbReference>
<evidence type="ECO:0000259" key="1">
    <source>
        <dbReference type="Pfam" id="PF04961"/>
    </source>
</evidence>
<comment type="caution">
    <text evidence="2">The sequence shown here is derived from an EMBL/GenBank/DDBJ whole genome shotgun (WGS) entry which is preliminary data.</text>
</comment>
<dbReference type="InterPro" id="IPR036178">
    <property type="entry name" value="Formintransfe-cycloase-like_sf"/>
</dbReference>
<dbReference type="SUPFAM" id="SSF101262">
    <property type="entry name" value="Methenyltetrahydrofolate cyclohydrolase-like"/>
    <property type="match status" value="1"/>
</dbReference>
<dbReference type="InterPro" id="IPR007044">
    <property type="entry name" value="Cyclodeamin/CycHdrlase"/>
</dbReference>
<name>A0ABS7CJG3_9BACL</name>
<sequence length="93" mass="10089">AEVPLGLMVLCHELLLLLHDAVMKVNRNVISDWGIAALMLEAAIQSAWLTVEINLSSIQDLAAAARIREQGEAFELAGAKLKAEILTAVRSRL</sequence>
<evidence type="ECO:0000313" key="3">
    <source>
        <dbReference type="Proteomes" id="UP001519887"/>
    </source>
</evidence>
<dbReference type="EMBL" id="JAHZIK010002665">
    <property type="protein sequence ID" value="MBW7461068.1"/>
    <property type="molecule type" value="Genomic_DNA"/>
</dbReference>
<protein>
    <submittedName>
        <fullName evidence="2">Cyclodeaminase/cyclohydrolase family protein</fullName>
    </submittedName>
</protein>
<gene>
    <name evidence="2" type="ORF">K0U00_44140</name>
</gene>
<evidence type="ECO:0000313" key="2">
    <source>
        <dbReference type="EMBL" id="MBW7461068.1"/>
    </source>
</evidence>
<reference evidence="2 3" key="1">
    <citation type="submission" date="2021-07" db="EMBL/GenBank/DDBJ databases">
        <title>Paenibacillus radiodurans sp. nov., isolated from the southeastern edge of Tengger Desert.</title>
        <authorList>
            <person name="Zhang G."/>
        </authorList>
    </citation>
    <scope>NUCLEOTIDE SEQUENCE [LARGE SCALE GENOMIC DNA]</scope>
    <source>
        <strain evidence="2 3">CCM 7311</strain>
    </source>
</reference>
<dbReference type="Pfam" id="PF04961">
    <property type="entry name" value="FTCD_C"/>
    <property type="match status" value="1"/>
</dbReference>
<dbReference type="Gene3D" id="1.20.120.680">
    <property type="entry name" value="Formiminotetrahydrofolate cyclodeaminase monomer, up-and-down helical bundle"/>
    <property type="match status" value="1"/>
</dbReference>